<keyword evidence="3" id="KW-0862">Zinc</keyword>
<evidence type="ECO:0000256" key="3">
    <source>
        <dbReference type="ARBA" id="ARBA00022833"/>
    </source>
</evidence>
<dbReference type="GO" id="GO:0008270">
    <property type="term" value="F:zinc ion binding"/>
    <property type="evidence" value="ECO:0007669"/>
    <property type="project" value="UniProtKB-KW"/>
</dbReference>
<dbReference type="EnsemblPlants" id="EMT25908">
    <property type="protein sequence ID" value="EMT25908"/>
    <property type="gene ID" value="F775_07110"/>
</dbReference>
<dbReference type="PANTHER" id="PTHR33680">
    <property type="entry name" value="OS07G0190500 PROTEIN"/>
    <property type="match status" value="1"/>
</dbReference>
<evidence type="ECO:0000256" key="2">
    <source>
        <dbReference type="ARBA" id="ARBA00022771"/>
    </source>
</evidence>
<feature type="domain" description="GRF-type" evidence="5">
    <location>
        <begin position="31"/>
        <end position="76"/>
    </location>
</feature>
<evidence type="ECO:0000259" key="5">
    <source>
        <dbReference type="PROSITE" id="PS51999"/>
    </source>
</evidence>
<protein>
    <recommendedName>
        <fullName evidence="5">GRF-type domain-containing protein</fullName>
    </recommendedName>
</protein>
<reference evidence="6" key="1">
    <citation type="submission" date="2015-06" db="UniProtKB">
        <authorList>
            <consortium name="EnsemblPlants"/>
        </authorList>
    </citation>
    <scope>IDENTIFICATION</scope>
</reference>
<keyword evidence="1" id="KW-0479">Metal-binding</keyword>
<sequence>MVGSWSASASSSWPPSSDPEAGASLPLLKCCTCGWRQVIRLVSKSERNPGRVFFECPNHKRGSHGSCDCYHCIDEYLDLVLCHGYNIAEEEGDDKDSFIDIRASFIDKDSRAESVVKKISNIPGNQMSQIAEDIKLQLDLVVGIGWKILLVCTMILAVNLYVVVIM</sequence>
<name>M8BVR5_AEGTA</name>
<accession>M8BVR5</accession>
<evidence type="ECO:0000256" key="1">
    <source>
        <dbReference type="ARBA" id="ARBA00022723"/>
    </source>
</evidence>
<dbReference type="InterPro" id="IPR010666">
    <property type="entry name" value="Znf_GRF"/>
</dbReference>
<dbReference type="PANTHER" id="PTHR33680:SF7">
    <property type="entry name" value="OS02G0474200 PROTEIN"/>
    <property type="match status" value="1"/>
</dbReference>
<proteinExistence type="predicted"/>
<organism evidence="6">
    <name type="scientific">Aegilops tauschii</name>
    <name type="common">Tausch's goatgrass</name>
    <name type="synonym">Aegilops squarrosa</name>
    <dbReference type="NCBI Taxonomy" id="37682"/>
    <lineage>
        <taxon>Eukaryota</taxon>
        <taxon>Viridiplantae</taxon>
        <taxon>Streptophyta</taxon>
        <taxon>Embryophyta</taxon>
        <taxon>Tracheophyta</taxon>
        <taxon>Spermatophyta</taxon>
        <taxon>Magnoliopsida</taxon>
        <taxon>Liliopsida</taxon>
        <taxon>Poales</taxon>
        <taxon>Poaceae</taxon>
        <taxon>BOP clade</taxon>
        <taxon>Pooideae</taxon>
        <taxon>Triticodae</taxon>
        <taxon>Triticeae</taxon>
        <taxon>Triticinae</taxon>
        <taxon>Aegilops</taxon>
    </lineage>
</organism>
<evidence type="ECO:0000313" key="6">
    <source>
        <dbReference type="EnsemblPlants" id="EMT25908"/>
    </source>
</evidence>
<dbReference type="PROSITE" id="PS51999">
    <property type="entry name" value="ZF_GRF"/>
    <property type="match status" value="1"/>
</dbReference>
<evidence type="ECO:0000256" key="4">
    <source>
        <dbReference type="PROSITE-ProRule" id="PRU01343"/>
    </source>
</evidence>
<keyword evidence="2 4" id="KW-0863">Zinc-finger</keyword>
<dbReference type="AlphaFoldDB" id="M8BVR5"/>